<feature type="domain" description="HTH marR-type" evidence="1">
    <location>
        <begin position="1"/>
        <end position="134"/>
    </location>
</feature>
<proteinExistence type="predicted"/>
<dbReference type="SUPFAM" id="SSF46785">
    <property type="entry name" value="Winged helix' DNA-binding domain"/>
    <property type="match status" value="2"/>
</dbReference>
<dbReference type="Pfam" id="PF01047">
    <property type="entry name" value="MarR"/>
    <property type="match status" value="1"/>
</dbReference>
<dbReference type="SMART" id="SM00347">
    <property type="entry name" value="HTH_MARR"/>
    <property type="match status" value="1"/>
</dbReference>
<dbReference type="PANTHER" id="PTHR33164">
    <property type="entry name" value="TRANSCRIPTIONAL REGULATOR, MARR FAMILY"/>
    <property type="match status" value="1"/>
</dbReference>
<gene>
    <name evidence="2" type="ORF">AAAT05_08885</name>
</gene>
<evidence type="ECO:0000313" key="2">
    <source>
        <dbReference type="EMBL" id="MEQ2638450.1"/>
    </source>
</evidence>
<dbReference type="InterPro" id="IPR011991">
    <property type="entry name" value="ArsR-like_HTH"/>
</dbReference>
<dbReference type="Gene3D" id="1.10.10.10">
    <property type="entry name" value="Winged helix-like DNA-binding domain superfamily/Winged helix DNA-binding domain"/>
    <property type="match status" value="2"/>
</dbReference>
<comment type="caution">
    <text evidence="2">The sequence shown here is derived from an EMBL/GenBank/DDBJ whole genome shotgun (WGS) entry which is preliminary data.</text>
</comment>
<dbReference type="InterPro" id="IPR036390">
    <property type="entry name" value="WH_DNA-bd_sf"/>
</dbReference>
<evidence type="ECO:0000259" key="1">
    <source>
        <dbReference type="PROSITE" id="PS50995"/>
    </source>
</evidence>
<dbReference type="InterPro" id="IPR036388">
    <property type="entry name" value="WH-like_DNA-bd_sf"/>
</dbReference>
<evidence type="ECO:0000313" key="3">
    <source>
        <dbReference type="Proteomes" id="UP001478817"/>
    </source>
</evidence>
<dbReference type="RefSeq" id="WP_349183145.1">
    <property type="nucleotide sequence ID" value="NZ_JBBNGS010000020.1"/>
</dbReference>
<dbReference type="InterPro" id="IPR039422">
    <property type="entry name" value="MarR/SlyA-like"/>
</dbReference>
<keyword evidence="3" id="KW-1185">Reference proteome</keyword>
<organism evidence="2 3">
    <name type="scientific">Paratractidigestivibacter faecalis</name>
    <dbReference type="NCBI Taxonomy" id="2292441"/>
    <lineage>
        <taxon>Bacteria</taxon>
        <taxon>Bacillati</taxon>
        <taxon>Actinomycetota</taxon>
        <taxon>Coriobacteriia</taxon>
        <taxon>Coriobacteriales</taxon>
        <taxon>Atopobiaceae</taxon>
        <taxon>Paratractidigestivibacter</taxon>
    </lineage>
</organism>
<dbReference type="CDD" id="cd00090">
    <property type="entry name" value="HTH_ARSR"/>
    <property type="match status" value="1"/>
</dbReference>
<sequence length="223" mass="24494">MDLKEFMSVRRAYNAVRQSVPSEGRLTFEEFAILCRLDFTGAPMKTSDIAEYQGALRPTMTHRTNHLAGLGLIDRSEGENDRRNVVCSISEEGRQYAEELADMTRAKIGAGRALSRTSADRIKKYVDAMGAYFCKAGDLVLLGIYAADEEGLTIMQIVEALGLLQPTVSMSVSALVEDGMVERERRGAGVNATTVSLTEKGEERARELAGNITKLVVRRKARG</sequence>
<dbReference type="EMBL" id="JBBNGS010000020">
    <property type="protein sequence ID" value="MEQ2638450.1"/>
    <property type="molecule type" value="Genomic_DNA"/>
</dbReference>
<reference evidence="2 3" key="1">
    <citation type="submission" date="2024-04" db="EMBL/GenBank/DDBJ databases">
        <title>Human intestinal bacterial collection.</title>
        <authorList>
            <person name="Pauvert C."/>
            <person name="Hitch T.C.A."/>
            <person name="Clavel T."/>
        </authorList>
    </citation>
    <scope>NUCLEOTIDE SEQUENCE [LARGE SCALE GENOMIC DNA]</scope>
    <source>
        <strain evidence="2 3">CLA-AA-H197</strain>
    </source>
</reference>
<dbReference type="PROSITE" id="PS50995">
    <property type="entry name" value="HTH_MARR_2"/>
    <property type="match status" value="1"/>
</dbReference>
<dbReference type="PANTHER" id="PTHR33164:SF43">
    <property type="entry name" value="HTH-TYPE TRANSCRIPTIONAL REPRESSOR YETL"/>
    <property type="match status" value="1"/>
</dbReference>
<name>A0ABV1IJH0_9ACTN</name>
<dbReference type="Pfam" id="PF12802">
    <property type="entry name" value="MarR_2"/>
    <property type="match status" value="1"/>
</dbReference>
<accession>A0ABV1IJH0</accession>
<protein>
    <submittedName>
        <fullName evidence="2">MarR family transcriptional regulator</fullName>
    </submittedName>
</protein>
<dbReference type="Proteomes" id="UP001478817">
    <property type="component" value="Unassembled WGS sequence"/>
</dbReference>
<dbReference type="InterPro" id="IPR000835">
    <property type="entry name" value="HTH_MarR-typ"/>
</dbReference>